<dbReference type="EMBL" id="CADEPI010000010">
    <property type="protein sequence ID" value="CAB3362950.1"/>
    <property type="molecule type" value="Genomic_DNA"/>
</dbReference>
<dbReference type="FunFam" id="1.10.405.10:FF:000003">
    <property type="entry name" value="Rab proteins geranylgeranyltransferase component A"/>
    <property type="match status" value="1"/>
</dbReference>
<dbReference type="GO" id="GO:0005096">
    <property type="term" value="F:GTPase activator activity"/>
    <property type="evidence" value="ECO:0007669"/>
    <property type="project" value="UniProtKB-UniRule"/>
</dbReference>
<dbReference type="InterPro" id="IPR001738">
    <property type="entry name" value="Rab_escort"/>
</dbReference>
<dbReference type="GO" id="GO:0005092">
    <property type="term" value="F:GDP-dissociation inhibitor activity"/>
    <property type="evidence" value="ECO:0007669"/>
    <property type="project" value="InterPro"/>
</dbReference>
<evidence type="ECO:0000256" key="4">
    <source>
        <dbReference type="ARBA" id="ARBA00022490"/>
    </source>
</evidence>
<dbReference type="AlphaFoldDB" id="A0A8S1C1T5"/>
<dbReference type="Proteomes" id="UP000494165">
    <property type="component" value="Unassembled WGS sequence"/>
</dbReference>
<organism evidence="7 8">
    <name type="scientific">Cloeon dipterum</name>
    <dbReference type="NCBI Taxonomy" id="197152"/>
    <lineage>
        <taxon>Eukaryota</taxon>
        <taxon>Metazoa</taxon>
        <taxon>Ecdysozoa</taxon>
        <taxon>Arthropoda</taxon>
        <taxon>Hexapoda</taxon>
        <taxon>Insecta</taxon>
        <taxon>Pterygota</taxon>
        <taxon>Palaeoptera</taxon>
        <taxon>Ephemeroptera</taxon>
        <taxon>Pisciforma</taxon>
        <taxon>Baetidae</taxon>
        <taxon>Cloeon</taxon>
    </lineage>
</organism>
<evidence type="ECO:0000256" key="2">
    <source>
        <dbReference type="ARBA" id="ARBA00005593"/>
    </source>
</evidence>
<evidence type="ECO:0000256" key="3">
    <source>
        <dbReference type="ARBA" id="ARBA00022468"/>
    </source>
</evidence>
<dbReference type="Gene3D" id="3.30.519.10">
    <property type="entry name" value="Guanine Nucleotide Dissociation Inhibitor, domain 2"/>
    <property type="match status" value="1"/>
</dbReference>
<keyword evidence="4 5" id="KW-0963">Cytoplasm</keyword>
<dbReference type="GO" id="GO:0006886">
    <property type="term" value="P:intracellular protein transport"/>
    <property type="evidence" value="ECO:0007669"/>
    <property type="project" value="InterPro"/>
</dbReference>
<gene>
    <name evidence="7" type="ORF">CLODIP_2_CD15461</name>
</gene>
<dbReference type="PRINTS" id="PR00891">
    <property type="entry name" value="RABGDIREP"/>
</dbReference>
<evidence type="ECO:0000256" key="6">
    <source>
        <dbReference type="SAM" id="MobiDB-lite"/>
    </source>
</evidence>
<accession>A0A8S1C1T5</accession>
<dbReference type="PANTHER" id="PTHR11787">
    <property type="entry name" value="RAB GDP-DISSOCIATION INHIBITOR"/>
    <property type="match status" value="1"/>
</dbReference>
<dbReference type="GO" id="GO:0007264">
    <property type="term" value="P:small GTPase-mediated signal transduction"/>
    <property type="evidence" value="ECO:0007669"/>
    <property type="project" value="UniProtKB-UniRule"/>
</dbReference>
<dbReference type="SUPFAM" id="SSF54373">
    <property type="entry name" value="FAD-linked reductases, C-terminal domain"/>
    <property type="match status" value="1"/>
</dbReference>
<feature type="compositionally biased region" description="Acidic residues" evidence="6">
    <location>
        <begin position="501"/>
        <end position="511"/>
    </location>
</feature>
<dbReference type="PANTHER" id="PTHR11787:SF4">
    <property type="entry name" value="CHM, RAB ESCORT PROTEIN 1"/>
    <property type="match status" value="1"/>
</dbReference>
<sequence>MGDEFPKEYDVIVVGTGMTESILAAAASRVGKRVLHLDSNEYYGGLWASFNFEGLQQWVGDCQKPKDETECKADPQLADGESAIKMRVLNPPTATNVKEQWHVPEAVESSGDDAKKAWSQEEVKKLYRKFNIDLAPKLLYSRGALVELLISSNIARYTEFRNVTRVVTWHEGKLTPVPCSRADVFATQNITVVEKRMLMNLLQECTEYEGNPEKLKKHENQSFLDFLKDKQLTDNLIHYVLYAIAMSTEETPCIEGMSRTQKFLLSLGRYGNTPFLWPMYGSGEIPQAFCRLCAVFGGLYHLKRGAEALIVGSDNTLKAIHSDRENLKSNYLVMGLDYAPDSFLPEESPGISRGVFLIDSSILAADKEHLTLLEFPPDESSGPVTIVEVGSLTNACPQGLYMVHMTTKQKGSAEEDLMSVAKKLMNFPGETDESKPNLVWSMFFNMKDTSTCDLGANTPTNLFLTSGPDLDLDFDFAIKQAKEIFSKMYPEDEFLPRAPDPEEIILDDDDEDKQKQPEEKASEEPQE</sequence>
<name>A0A8S1C1T5_9INSE</name>
<feature type="region of interest" description="Disordered" evidence="6">
    <location>
        <begin position="490"/>
        <end position="527"/>
    </location>
</feature>
<reference evidence="7 8" key="1">
    <citation type="submission" date="2020-04" db="EMBL/GenBank/DDBJ databases">
        <authorList>
            <person name="Alioto T."/>
            <person name="Alioto T."/>
            <person name="Gomez Garrido J."/>
        </authorList>
    </citation>
    <scope>NUCLEOTIDE SEQUENCE [LARGE SCALE GENOMIC DNA]</scope>
</reference>
<dbReference type="Gene3D" id="3.50.50.60">
    <property type="entry name" value="FAD/NAD(P)-binding domain"/>
    <property type="match status" value="1"/>
</dbReference>
<dbReference type="GO" id="GO:0005634">
    <property type="term" value="C:nucleus"/>
    <property type="evidence" value="ECO:0007669"/>
    <property type="project" value="TreeGrafter"/>
</dbReference>
<comment type="function">
    <text evidence="5">Substrate-binding subunit (component A) of the Rab geranylgeranyltransferase (GGTase) complex. Binds unprenylated Rab proteins and presents the substrate peptide to the catalytic component B. The component A is thought to be regenerated by transferring its prenylated Rab back to the donor membrane.</text>
</comment>
<protein>
    <recommendedName>
        <fullName evidence="5">Rab proteins geranylgeranyltransferase component A</fullName>
    </recommendedName>
</protein>
<comment type="caution">
    <text evidence="7">The sequence shown here is derived from an EMBL/GenBank/DDBJ whole genome shotgun (WGS) entry which is preliminary data.</text>
</comment>
<feature type="compositionally biased region" description="Basic and acidic residues" evidence="6">
    <location>
        <begin position="512"/>
        <end position="527"/>
    </location>
</feature>
<evidence type="ECO:0000256" key="5">
    <source>
        <dbReference type="PIRNR" id="PIRNR016550"/>
    </source>
</evidence>
<evidence type="ECO:0000313" key="7">
    <source>
        <dbReference type="EMBL" id="CAB3362950.1"/>
    </source>
</evidence>
<dbReference type="InterPro" id="IPR018203">
    <property type="entry name" value="GDP_dissociation_inhibitor"/>
</dbReference>
<dbReference type="GO" id="GO:0005968">
    <property type="term" value="C:Rab-protein geranylgeranyltransferase complex"/>
    <property type="evidence" value="ECO:0007669"/>
    <property type="project" value="UniProtKB-UniRule"/>
</dbReference>
<comment type="subcellular location">
    <subcellularLocation>
        <location evidence="1">Cytoplasm</location>
        <location evidence="1">Cytosol</location>
    </subcellularLocation>
</comment>
<dbReference type="GO" id="GO:0005829">
    <property type="term" value="C:cytosol"/>
    <property type="evidence" value="ECO:0007669"/>
    <property type="project" value="UniProtKB-SubCell"/>
</dbReference>
<dbReference type="OrthoDB" id="1923006at2759"/>
<dbReference type="InterPro" id="IPR036188">
    <property type="entry name" value="FAD/NAD-bd_sf"/>
</dbReference>
<dbReference type="Pfam" id="PF00996">
    <property type="entry name" value="GDI"/>
    <property type="match status" value="2"/>
</dbReference>
<dbReference type="FunFam" id="3.50.50.60:FF:000108">
    <property type="entry name" value="Rab proteins geranylgeranyltransferase component A"/>
    <property type="match status" value="1"/>
</dbReference>
<dbReference type="Gene3D" id="1.10.405.10">
    <property type="entry name" value="Guanine Nucleotide Dissociation Inhibitor, domain 1"/>
    <property type="match status" value="1"/>
</dbReference>
<evidence type="ECO:0000256" key="1">
    <source>
        <dbReference type="ARBA" id="ARBA00004514"/>
    </source>
</evidence>
<keyword evidence="8" id="KW-1185">Reference proteome</keyword>
<evidence type="ECO:0000313" key="8">
    <source>
        <dbReference type="Proteomes" id="UP000494165"/>
    </source>
</evidence>
<keyword evidence="3 5" id="KW-0343">GTPase activation</keyword>
<proteinExistence type="inferred from homology"/>
<dbReference type="SUPFAM" id="SSF51905">
    <property type="entry name" value="FAD/NAD(P)-binding domain"/>
    <property type="match status" value="1"/>
</dbReference>
<comment type="similarity">
    <text evidence="2 5">Belongs to the Rab GDI family.</text>
</comment>
<dbReference type="PIRSF" id="PIRSF016550">
    <property type="entry name" value="Rab_ger_ger_transf_A_euk"/>
    <property type="match status" value="1"/>
</dbReference>
<dbReference type="GO" id="GO:0016192">
    <property type="term" value="P:vesicle-mediated transport"/>
    <property type="evidence" value="ECO:0007669"/>
    <property type="project" value="TreeGrafter"/>
</dbReference>